<organism evidence="2 3">
    <name type="scientific">Syntrophobacter fumaroxidans (strain DSM 10017 / MPOB)</name>
    <dbReference type="NCBI Taxonomy" id="335543"/>
    <lineage>
        <taxon>Bacteria</taxon>
        <taxon>Pseudomonadati</taxon>
        <taxon>Thermodesulfobacteriota</taxon>
        <taxon>Syntrophobacteria</taxon>
        <taxon>Syntrophobacterales</taxon>
        <taxon>Syntrophobacteraceae</taxon>
        <taxon>Syntrophobacter</taxon>
    </lineage>
</organism>
<dbReference type="InParanoid" id="A0LKK0"/>
<evidence type="ECO:0000313" key="3">
    <source>
        <dbReference type="Proteomes" id="UP000001784"/>
    </source>
</evidence>
<protein>
    <submittedName>
        <fullName evidence="2">Uncharacterized protein</fullName>
    </submittedName>
</protein>
<dbReference type="Proteomes" id="UP000001784">
    <property type="component" value="Chromosome"/>
</dbReference>
<dbReference type="EMBL" id="CP000478">
    <property type="protein sequence ID" value="ABK17952.1"/>
    <property type="molecule type" value="Genomic_DNA"/>
</dbReference>
<keyword evidence="3" id="KW-1185">Reference proteome</keyword>
<gene>
    <name evidence="2" type="ordered locus">Sfum_2270</name>
</gene>
<dbReference type="HOGENOM" id="CLU_2526344_0_0_7"/>
<evidence type="ECO:0000313" key="2">
    <source>
        <dbReference type="EMBL" id="ABK17952.1"/>
    </source>
</evidence>
<evidence type="ECO:0000256" key="1">
    <source>
        <dbReference type="SAM" id="MobiDB-lite"/>
    </source>
</evidence>
<name>A0LKK0_SYNFM</name>
<dbReference type="STRING" id="335543.Sfum_2270"/>
<proteinExistence type="predicted"/>
<dbReference type="KEGG" id="sfu:Sfum_2270"/>
<dbReference type="AlphaFoldDB" id="A0LKK0"/>
<accession>A0LKK0</accession>
<sequence>MRTILNLLSSWGKGFPQGNRDGDSQGDGMPLRGRFDGARRWDRTGRSVAAFLMHSGRAGTRPLRGNRVPALALTAGGMLLQARE</sequence>
<reference evidence="2 3" key="1">
    <citation type="submission" date="2006-10" db="EMBL/GenBank/DDBJ databases">
        <title>Complete sequence of Syntrophobacter fumaroxidans MPOB.</title>
        <authorList>
            <consortium name="US DOE Joint Genome Institute"/>
            <person name="Copeland A."/>
            <person name="Lucas S."/>
            <person name="Lapidus A."/>
            <person name="Barry K."/>
            <person name="Detter J.C."/>
            <person name="Glavina del Rio T."/>
            <person name="Hammon N."/>
            <person name="Israni S."/>
            <person name="Pitluck S."/>
            <person name="Goltsman E.G."/>
            <person name="Martinez M."/>
            <person name="Schmutz J."/>
            <person name="Larimer F."/>
            <person name="Land M."/>
            <person name="Hauser L."/>
            <person name="Kyrpides N."/>
            <person name="Kim E."/>
            <person name="Boone D.R."/>
            <person name="Brockman F."/>
            <person name="Culley D."/>
            <person name="Ferry J."/>
            <person name="Gunsalus R."/>
            <person name="McInerney M.J."/>
            <person name="Morrison M."/>
            <person name="Plugge C."/>
            <person name="Rohlin L."/>
            <person name="Scholten J."/>
            <person name="Sieber J."/>
            <person name="Stams A.J.M."/>
            <person name="Worm P."/>
            <person name="Henstra A.M."/>
            <person name="Richardson P."/>
        </authorList>
    </citation>
    <scope>NUCLEOTIDE SEQUENCE [LARGE SCALE GENOMIC DNA]</scope>
    <source>
        <strain evidence="3">DSM 10017 / MPOB</strain>
    </source>
</reference>
<feature type="region of interest" description="Disordered" evidence="1">
    <location>
        <begin position="12"/>
        <end position="36"/>
    </location>
</feature>